<accession>A0A5J6WMH3</accession>
<dbReference type="Gene3D" id="3.30.700.10">
    <property type="entry name" value="Glycoprotein, Type 4 Pilin"/>
    <property type="match status" value="1"/>
</dbReference>
<dbReference type="NCBIfam" id="TIGR02532">
    <property type="entry name" value="IV_pilin_GFxxxE"/>
    <property type="match status" value="1"/>
</dbReference>
<dbReference type="SUPFAM" id="SSF54523">
    <property type="entry name" value="Pili subunits"/>
    <property type="match status" value="1"/>
</dbReference>
<evidence type="ECO:0000256" key="1">
    <source>
        <dbReference type="SAM" id="Phobius"/>
    </source>
</evidence>
<keyword evidence="1" id="KW-0812">Transmembrane</keyword>
<protein>
    <submittedName>
        <fullName evidence="2">Type II secretion system protein</fullName>
    </submittedName>
</protein>
<dbReference type="OrthoDB" id="5902365at2"/>
<dbReference type="KEGG" id="mmaa:FR932_11590"/>
<gene>
    <name evidence="2" type="ORF">FR932_11590</name>
</gene>
<name>A0A5J6WMH3_MORMI</name>
<sequence length="164" mass="17983">MGFRAKGFTLIEMTIVIVILAIISAIAVPKFVNLSGDAKKAKIASVAADLRTAINLIYYKSLILGLENECHKAIGKEVIVDGFLTCKGYPIGYINSIKKLLNLGSDDGFIFSNIFDDKNQRILTISLNDSYAKKEPANIATADYCQLIYQPHEITKVVLLTHGC</sequence>
<proteinExistence type="predicted"/>
<dbReference type="InterPro" id="IPR045584">
    <property type="entry name" value="Pilin-like"/>
</dbReference>
<keyword evidence="3" id="KW-1185">Reference proteome</keyword>
<organism evidence="2 3">
    <name type="scientific">Moritella marina ATCC 15381</name>
    <dbReference type="NCBI Taxonomy" id="1202962"/>
    <lineage>
        <taxon>Bacteria</taxon>
        <taxon>Pseudomonadati</taxon>
        <taxon>Pseudomonadota</taxon>
        <taxon>Gammaproteobacteria</taxon>
        <taxon>Alteromonadales</taxon>
        <taxon>Moritellaceae</taxon>
        <taxon>Moritella</taxon>
    </lineage>
</organism>
<dbReference type="EMBL" id="CP044399">
    <property type="protein sequence ID" value="QFI38441.1"/>
    <property type="molecule type" value="Genomic_DNA"/>
</dbReference>
<dbReference type="InterPro" id="IPR012902">
    <property type="entry name" value="N_methyl_site"/>
</dbReference>
<feature type="transmembrane region" description="Helical" evidence="1">
    <location>
        <begin position="7"/>
        <end position="28"/>
    </location>
</feature>
<reference evidence="2 3" key="1">
    <citation type="submission" date="2019-09" db="EMBL/GenBank/DDBJ databases">
        <title>Hybrid Assembly of the complete Genome of the Deep-Sea Bacterium Moritella marina from long Nanopore and Illumina reads.</title>
        <authorList>
            <person name="Magin S."/>
            <person name="Georgoulis A."/>
            <person name="Papadimitriou K."/>
            <person name="Iliakis G."/>
            <person name="Vorgias C.E."/>
        </authorList>
    </citation>
    <scope>NUCLEOTIDE SEQUENCE [LARGE SCALE GENOMIC DNA]</scope>
    <source>
        <strain evidence="2 3">MP-1</strain>
    </source>
</reference>
<dbReference type="RefSeq" id="WP_019442888.1">
    <property type="nucleotide sequence ID" value="NZ_ALOE01000038.1"/>
</dbReference>
<dbReference type="AlphaFoldDB" id="A0A5J6WMH3"/>
<dbReference type="Proteomes" id="UP000327424">
    <property type="component" value="Chromosome"/>
</dbReference>
<evidence type="ECO:0000313" key="2">
    <source>
        <dbReference type="EMBL" id="QFI38441.1"/>
    </source>
</evidence>
<dbReference type="Pfam" id="PF07963">
    <property type="entry name" value="N_methyl"/>
    <property type="match status" value="1"/>
</dbReference>
<keyword evidence="1" id="KW-1133">Transmembrane helix</keyword>
<keyword evidence="1" id="KW-0472">Membrane</keyword>
<dbReference type="PROSITE" id="PS00409">
    <property type="entry name" value="PROKAR_NTER_METHYL"/>
    <property type="match status" value="1"/>
</dbReference>
<evidence type="ECO:0000313" key="3">
    <source>
        <dbReference type="Proteomes" id="UP000327424"/>
    </source>
</evidence>